<comment type="caution">
    <text evidence="2">The sequence shown here is derived from an EMBL/GenBank/DDBJ whole genome shotgun (WGS) entry which is preliminary data.</text>
</comment>
<accession>A0A366EXN1</accession>
<evidence type="ECO:0000313" key="3">
    <source>
        <dbReference type="Proteomes" id="UP000253529"/>
    </source>
</evidence>
<dbReference type="EMBL" id="QNRK01000030">
    <property type="protein sequence ID" value="RBP06470.1"/>
    <property type="molecule type" value="Genomic_DNA"/>
</dbReference>
<keyword evidence="1" id="KW-1133">Transmembrane helix</keyword>
<name>A0A366EXN1_9HYPH</name>
<gene>
    <name evidence="2" type="ORF">DFR50_13027</name>
</gene>
<dbReference type="Proteomes" id="UP000253529">
    <property type="component" value="Unassembled WGS sequence"/>
</dbReference>
<evidence type="ECO:0000313" key="2">
    <source>
        <dbReference type="EMBL" id="RBP06470.1"/>
    </source>
</evidence>
<dbReference type="RefSeq" id="WP_113891541.1">
    <property type="nucleotide sequence ID" value="NZ_QNRK01000030.1"/>
</dbReference>
<reference evidence="2 3" key="1">
    <citation type="submission" date="2018-06" db="EMBL/GenBank/DDBJ databases">
        <title>Genomic Encyclopedia of Type Strains, Phase IV (KMG-IV): sequencing the most valuable type-strain genomes for metagenomic binning, comparative biology and taxonomic classification.</title>
        <authorList>
            <person name="Goeker M."/>
        </authorList>
    </citation>
    <scope>NUCLEOTIDE SEQUENCE [LARGE SCALE GENOMIC DNA]</scope>
    <source>
        <strain evidence="2 3">DSM 24875</strain>
    </source>
</reference>
<keyword evidence="3" id="KW-1185">Reference proteome</keyword>
<dbReference type="AlphaFoldDB" id="A0A366EXN1"/>
<evidence type="ECO:0000256" key="1">
    <source>
        <dbReference type="SAM" id="Phobius"/>
    </source>
</evidence>
<feature type="transmembrane region" description="Helical" evidence="1">
    <location>
        <begin position="20"/>
        <end position="39"/>
    </location>
</feature>
<sequence>MTPPPGGPREPAGPNRANLAALIAVVVIAALGYWAFTAIERQREIARCLDEGRRDCLELVKPAP</sequence>
<keyword evidence="1" id="KW-0812">Transmembrane</keyword>
<proteinExistence type="predicted"/>
<keyword evidence="1" id="KW-0472">Membrane</keyword>
<organism evidence="2 3">
    <name type="scientific">Roseiarcus fermentans</name>
    <dbReference type="NCBI Taxonomy" id="1473586"/>
    <lineage>
        <taxon>Bacteria</taxon>
        <taxon>Pseudomonadati</taxon>
        <taxon>Pseudomonadota</taxon>
        <taxon>Alphaproteobacteria</taxon>
        <taxon>Hyphomicrobiales</taxon>
        <taxon>Roseiarcaceae</taxon>
        <taxon>Roseiarcus</taxon>
    </lineage>
</organism>
<protein>
    <submittedName>
        <fullName evidence="2">Uncharacterized protein</fullName>
    </submittedName>
</protein>